<evidence type="ECO:0000256" key="1">
    <source>
        <dbReference type="ARBA" id="ARBA00003365"/>
    </source>
</evidence>
<dbReference type="UniPathway" id="UPA00035">
    <property type="reaction ID" value="UER00044"/>
</dbReference>
<dbReference type="Pfam" id="PF00290">
    <property type="entry name" value="Trp_syntA"/>
    <property type="match status" value="1"/>
</dbReference>
<evidence type="ECO:0000256" key="7">
    <source>
        <dbReference type="ARBA" id="ARBA00023141"/>
    </source>
</evidence>
<dbReference type="FunFam" id="3.20.20.70:FF:000037">
    <property type="entry name" value="Tryptophan synthase alpha chain"/>
    <property type="match status" value="1"/>
</dbReference>
<evidence type="ECO:0000313" key="10">
    <source>
        <dbReference type="EMBL" id="SUZ52861.1"/>
    </source>
</evidence>
<dbReference type="PANTHER" id="PTHR43406">
    <property type="entry name" value="TRYPTOPHAN SYNTHASE, ALPHA CHAIN"/>
    <property type="match status" value="1"/>
</dbReference>
<gene>
    <name evidence="10" type="ORF">METZ01_LOCUS5715</name>
</gene>
<dbReference type="GO" id="GO:0005829">
    <property type="term" value="C:cytosol"/>
    <property type="evidence" value="ECO:0007669"/>
    <property type="project" value="TreeGrafter"/>
</dbReference>
<comment type="pathway">
    <text evidence="2">Amino-acid biosynthesis; L-tryptophan biosynthesis; L-tryptophan from chorismate: step 5/5.</text>
</comment>
<organism evidence="10">
    <name type="scientific">marine metagenome</name>
    <dbReference type="NCBI Taxonomy" id="408172"/>
    <lineage>
        <taxon>unclassified sequences</taxon>
        <taxon>metagenomes</taxon>
        <taxon>ecological metagenomes</taxon>
    </lineage>
</organism>
<dbReference type="PANTHER" id="PTHR43406:SF1">
    <property type="entry name" value="TRYPTOPHAN SYNTHASE ALPHA CHAIN, CHLOROPLASTIC"/>
    <property type="match status" value="1"/>
</dbReference>
<evidence type="ECO:0000256" key="2">
    <source>
        <dbReference type="ARBA" id="ARBA00004733"/>
    </source>
</evidence>
<dbReference type="CDD" id="cd04724">
    <property type="entry name" value="Tryptophan_synthase_alpha"/>
    <property type="match status" value="1"/>
</dbReference>
<keyword evidence="5" id="KW-0028">Amino-acid biosynthesis</keyword>
<keyword evidence="6" id="KW-0822">Tryptophan biosynthesis</keyword>
<comment type="subunit">
    <text evidence="3">Tetramer of two alpha and two beta chains.</text>
</comment>
<evidence type="ECO:0000256" key="8">
    <source>
        <dbReference type="ARBA" id="ARBA00023239"/>
    </source>
</evidence>
<dbReference type="GO" id="GO:0004834">
    <property type="term" value="F:tryptophan synthase activity"/>
    <property type="evidence" value="ECO:0007669"/>
    <property type="project" value="UniProtKB-EC"/>
</dbReference>
<dbReference type="SUPFAM" id="SSF51366">
    <property type="entry name" value="Ribulose-phoshate binding barrel"/>
    <property type="match status" value="1"/>
</dbReference>
<dbReference type="NCBIfam" id="TIGR00262">
    <property type="entry name" value="trpA"/>
    <property type="match status" value="1"/>
</dbReference>
<dbReference type="InterPro" id="IPR011060">
    <property type="entry name" value="RibuloseP-bd_barrel"/>
</dbReference>
<keyword evidence="8" id="KW-0456">Lyase</keyword>
<dbReference type="EC" id="4.2.1.20" evidence="4"/>
<name>A0A381NE58_9ZZZZ</name>
<accession>A0A381NE58</accession>
<dbReference type="EMBL" id="UINC01000299">
    <property type="protein sequence ID" value="SUZ52861.1"/>
    <property type="molecule type" value="Genomic_DNA"/>
</dbReference>
<dbReference type="InterPro" id="IPR002028">
    <property type="entry name" value="Trp_synthase_suA"/>
</dbReference>
<dbReference type="PROSITE" id="PS00167">
    <property type="entry name" value="TRP_SYNTHASE_ALPHA"/>
    <property type="match status" value="1"/>
</dbReference>
<dbReference type="HAMAP" id="MF_00131">
    <property type="entry name" value="Trp_synth_alpha"/>
    <property type="match status" value="1"/>
</dbReference>
<evidence type="ECO:0000256" key="9">
    <source>
        <dbReference type="ARBA" id="ARBA00049047"/>
    </source>
</evidence>
<dbReference type="Gene3D" id="3.20.20.70">
    <property type="entry name" value="Aldolase class I"/>
    <property type="match status" value="1"/>
</dbReference>
<dbReference type="AlphaFoldDB" id="A0A381NE58"/>
<comment type="function">
    <text evidence="1">The alpha subunit is responsible for the aldol cleavage of indoleglycerol phosphate to indole and glyceraldehyde 3-phosphate.</text>
</comment>
<reference evidence="10" key="1">
    <citation type="submission" date="2018-05" db="EMBL/GenBank/DDBJ databases">
        <authorList>
            <person name="Lanie J.A."/>
            <person name="Ng W.-L."/>
            <person name="Kazmierczak K.M."/>
            <person name="Andrzejewski T.M."/>
            <person name="Davidsen T.M."/>
            <person name="Wayne K.J."/>
            <person name="Tettelin H."/>
            <person name="Glass J.I."/>
            <person name="Rusch D."/>
            <person name="Podicherti R."/>
            <person name="Tsui H.-C.T."/>
            <person name="Winkler M.E."/>
        </authorList>
    </citation>
    <scope>NUCLEOTIDE SEQUENCE</scope>
</reference>
<evidence type="ECO:0000256" key="6">
    <source>
        <dbReference type="ARBA" id="ARBA00022822"/>
    </source>
</evidence>
<dbReference type="InterPro" id="IPR013785">
    <property type="entry name" value="Aldolase_TIM"/>
</dbReference>
<evidence type="ECO:0000256" key="5">
    <source>
        <dbReference type="ARBA" id="ARBA00022605"/>
    </source>
</evidence>
<keyword evidence="7" id="KW-0057">Aromatic amino acid biosynthesis</keyword>
<proteinExistence type="inferred from homology"/>
<comment type="catalytic activity">
    <reaction evidence="9">
        <text>(1S,2R)-1-C-(indol-3-yl)glycerol 3-phosphate + L-serine = D-glyceraldehyde 3-phosphate + L-tryptophan + H2O</text>
        <dbReference type="Rhea" id="RHEA:10532"/>
        <dbReference type="ChEBI" id="CHEBI:15377"/>
        <dbReference type="ChEBI" id="CHEBI:33384"/>
        <dbReference type="ChEBI" id="CHEBI:57912"/>
        <dbReference type="ChEBI" id="CHEBI:58866"/>
        <dbReference type="ChEBI" id="CHEBI:59776"/>
        <dbReference type="EC" id="4.2.1.20"/>
    </reaction>
</comment>
<sequence length="259" mass="27017">MPSISEKFAERRAEGRAILVPYMTSGFPSRSASVDVLTGLVEAGGDVLELGIPFSDPLADGPTIQDSTFRALEGGMTVEGTLEVLAEFRRLSDAPIVLFSYLNPLLRYGLEAFLADAEEAGAQGLLLTDVPTGADSEVEGAILDSALDLIRLVAPTTRPDRASSIAHQGQGFLYYISRTGVTGAREALAGDLEEEVRALREVVELPVAVGFGISTPEQAALVSGVADGVIVGSALIQALDRGGPDGAAAFLATLRLAMD</sequence>
<evidence type="ECO:0000256" key="4">
    <source>
        <dbReference type="ARBA" id="ARBA00012043"/>
    </source>
</evidence>
<dbReference type="InterPro" id="IPR018204">
    <property type="entry name" value="Trp_synthase_alpha_AS"/>
</dbReference>
<protein>
    <recommendedName>
        <fullName evidence="4">tryptophan synthase</fullName>
        <ecNumber evidence="4">4.2.1.20</ecNumber>
    </recommendedName>
</protein>
<evidence type="ECO:0000256" key="3">
    <source>
        <dbReference type="ARBA" id="ARBA00011270"/>
    </source>
</evidence>